<sequence>MMGLNISHCIRLRSLHEFPLPSRLQDLQAHNCISLETLPTSKVLFTGNRDPQHSFTYSNCLKLDANARINIMADAQLRIQVMATKARGTYSMEDYLEVFSLSADDEFFLLEDL</sequence>
<evidence type="ECO:0000313" key="2">
    <source>
        <dbReference type="Proteomes" id="UP001280121"/>
    </source>
</evidence>
<proteinExistence type="predicted"/>
<comment type="caution">
    <text evidence="1">The sequence shown here is derived from an EMBL/GenBank/DDBJ whole genome shotgun (WGS) entry which is preliminary data.</text>
</comment>
<accession>A0AAD9TV52</accession>
<dbReference type="EMBL" id="JANJYI010000007">
    <property type="protein sequence ID" value="KAK2642355.1"/>
    <property type="molecule type" value="Genomic_DNA"/>
</dbReference>
<protein>
    <submittedName>
        <fullName evidence="1">Uncharacterized protein</fullName>
    </submittedName>
</protein>
<keyword evidence="2" id="KW-1185">Reference proteome</keyword>
<dbReference type="AlphaFoldDB" id="A0AAD9TV52"/>
<organism evidence="1 2">
    <name type="scientific">Dipteronia dyeriana</name>
    <dbReference type="NCBI Taxonomy" id="168575"/>
    <lineage>
        <taxon>Eukaryota</taxon>
        <taxon>Viridiplantae</taxon>
        <taxon>Streptophyta</taxon>
        <taxon>Embryophyta</taxon>
        <taxon>Tracheophyta</taxon>
        <taxon>Spermatophyta</taxon>
        <taxon>Magnoliopsida</taxon>
        <taxon>eudicotyledons</taxon>
        <taxon>Gunneridae</taxon>
        <taxon>Pentapetalae</taxon>
        <taxon>rosids</taxon>
        <taxon>malvids</taxon>
        <taxon>Sapindales</taxon>
        <taxon>Sapindaceae</taxon>
        <taxon>Hippocastanoideae</taxon>
        <taxon>Acereae</taxon>
        <taxon>Dipteronia</taxon>
    </lineage>
</organism>
<reference evidence="1" key="1">
    <citation type="journal article" date="2023" name="Plant J.">
        <title>Genome sequences and population genomics provide insights into the demographic history, inbreeding, and mutation load of two 'living fossil' tree species of Dipteronia.</title>
        <authorList>
            <person name="Feng Y."/>
            <person name="Comes H.P."/>
            <person name="Chen J."/>
            <person name="Zhu S."/>
            <person name="Lu R."/>
            <person name="Zhang X."/>
            <person name="Li P."/>
            <person name="Qiu J."/>
            <person name="Olsen K.M."/>
            <person name="Qiu Y."/>
        </authorList>
    </citation>
    <scope>NUCLEOTIDE SEQUENCE</scope>
    <source>
        <strain evidence="1">KIB01</strain>
    </source>
</reference>
<dbReference type="Proteomes" id="UP001280121">
    <property type="component" value="Unassembled WGS sequence"/>
</dbReference>
<name>A0AAD9TV52_9ROSI</name>
<evidence type="ECO:0000313" key="1">
    <source>
        <dbReference type="EMBL" id="KAK2642355.1"/>
    </source>
</evidence>
<gene>
    <name evidence="1" type="ORF">Ddye_024118</name>
</gene>